<evidence type="ECO:0000256" key="4">
    <source>
        <dbReference type="ARBA" id="ARBA00022670"/>
    </source>
</evidence>
<reference evidence="10" key="1">
    <citation type="submission" date="2022-01" db="EMBL/GenBank/DDBJ databases">
        <title>Genome Sequence Resource for Two Populations of Ditylenchus destructor, the Migratory Endoparasitic Phytonematode.</title>
        <authorList>
            <person name="Zhang H."/>
            <person name="Lin R."/>
            <person name="Xie B."/>
        </authorList>
    </citation>
    <scope>NUCLEOTIDE SEQUENCE</scope>
    <source>
        <strain evidence="10">BazhouSP</strain>
    </source>
</reference>
<dbReference type="Pfam" id="PF00443">
    <property type="entry name" value="UCH"/>
    <property type="match status" value="1"/>
</dbReference>
<sequence>MKSNRPVPCPYLITSEFERWKMFGKSRTSGSPPLDIQPIQKPVRPRAKSLHPYSNRVQPIYIPAIPSTEIRRPSHMMELRPRIQLKSVNVSDDKRIHQQSTSAARLESMEIVYENLSQRAMTTMLMKTPKSRKMSKEMERMSFCELSQGPPSEASSMEIIYESIHERGDVMNRALPIKRVKFGTMANAKLEKLKPNNPVKTPKKSRETAKIKRNVPEKMKTRSPIKKQTKSVTTITKADPPKVKNNRCVQNQSKFAKTKEVQKHVKPCISTTKPTLRSNWANTPSAIEESLKSSNVVHKQSNSGKLTKVSDALKSAEANKLVQNVLQRRSKSVVLMRETPKTSKLVAKIEPAKPAFQFLRLENRRQSLCFGNASLQMIWVAEPVRKLIQAYRGKDEILQEVSSIFNSASGKACLAALRKLLPGHLHKGHQDAMEFLQYAILDRPYPELKALFQYSVLTTTRCSKCTCKHSTVVKDSILICGITEESVKNGKWNFRAAINDLDQEIKVEHWNCNHKKCRGRDIECRKIEKYDMSNTKYFLVQLKLLNGATKKKVRIEDLHLDDMEMFGFHWRVLSTIEHVGSRNSGHYTAFVRHPSEPGWLRLDDAKAPERWRLDPELKNHYLFLFEKIEASRIVVRNCEEDRKMLDSFSTVETNFLADQNDQIEENFVEQIENQTERKNQSADSILLDILVRRLKSITEETQQKQIPLQELVGNLKRM</sequence>
<dbReference type="PROSITE" id="PS50235">
    <property type="entry name" value="USP_3"/>
    <property type="match status" value="1"/>
</dbReference>
<dbReference type="GO" id="GO:0005829">
    <property type="term" value="C:cytosol"/>
    <property type="evidence" value="ECO:0007669"/>
    <property type="project" value="TreeGrafter"/>
</dbReference>
<dbReference type="GO" id="GO:0006508">
    <property type="term" value="P:proteolysis"/>
    <property type="evidence" value="ECO:0007669"/>
    <property type="project" value="UniProtKB-KW"/>
</dbReference>
<keyword evidence="7" id="KW-0788">Thiol protease</keyword>
<dbReference type="PANTHER" id="PTHR24006">
    <property type="entry name" value="UBIQUITIN CARBOXYL-TERMINAL HYDROLASE"/>
    <property type="match status" value="1"/>
</dbReference>
<dbReference type="GO" id="GO:0005634">
    <property type="term" value="C:nucleus"/>
    <property type="evidence" value="ECO:0007669"/>
    <property type="project" value="TreeGrafter"/>
</dbReference>
<evidence type="ECO:0000256" key="8">
    <source>
        <dbReference type="SAM" id="MobiDB-lite"/>
    </source>
</evidence>
<dbReference type="GO" id="GO:0016579">
    <property type="term" value="P:protein deubiquitination"/>
    <property type="evidence" value="ECO:0007669"/>
    <property type="project" value="InterPro"/>
</dbReference>
<feature type="region of interest" description="Disordered" evidence="8">
    <location>
        <begin position="216"/>
        <end position="245"/>
    </location>
</feature>
<evidence type="ECO:0000256" key="1">
    <source>
        <dbReference type="ARBA" id="ARBA00000707"/>
    </source>
</evidence>
<keyword evidence="11" id="KW-1185">Reference proteome</keyword>
<dbReference type="SUPFAM" id="SSF54001">
    <property type="entry name" value="Cysteine proteinases"/>
    <property type="match status" value="1"/>
</dbReference>
<keyword evidence="4" id="KW-0645">Protease</keyword>
<evidence type="ECO:0000256" key="6">
    <source>
        <dbReference type="ARBA" id="ARBA00022801"/>
    </source>
</evidence>
<organism evidence="10 11">
    <name type="scientific">Ditylenchus destructor</name>
    <dbReference type="NCBI Taxonomy" id="166010"/>
    <lineage>
        <taxon>Eukaryota</taxon>
        <taxon>Metazoa</taxon>
        <taxon>Ecdysozoa</taxon>
        <taxon>Nematoda</taxon>
        <taxon>Chromadorea</taxon>
        <taxon>Rhabditida</taxon>
        <taxon>Tylenchina</taxon>
        <taxon>Tylenchomorpha</taxon>
        <taxon>Sphaerularioidea</taxon>
        <taxon>Anguinidae</taxon>
        <taxon>Anguininae</taxon>
        <taxon>Ditylenchus</taxon>
    </lineage>
</organism>
<keyword evidence="5" id="KW-0833">Ubl conjugation pathway</keyword>
<name>A0AAD4MQ77_9BILA</name>
<dbReference type="GO" id="GO:0004843">
    <property type="term" value="F:cysteine-type deubiquitinase activity"/>
    <property type="evidence" value="ECO:0007669"/>
    <property type="project" value="UniProtKB-EC"/>
</dbReference>
<evidence type="ECO:0000256" key="3">
    <source>
        <dbReference type="ARBA" id="ARBA00012759"/>
    </source>
</evidence>
<dbReference type="CDD" id="cd02257">
    <property type="entry name" value="Peptidase_C19"/>
    <property type="match status" value="1"/>
</dbReference>
<comment type="caution">
    <text evidence="10">The sequence shown here is derived from an EMBL/GenBank/DDBJ whole genome shotgun (WGS) entry which is preliminary data.</text>
</comment>
<dbReference type="Proteomes" id="UP001201812">
    <property type="component" value="Unassembled WGS sequence"/>
</dbReference>
<comment type="similarity">
    <text evidence="2">Belongs to the peptidase C19 family. USP10 subfamily.</text>
</comment>
<evidence type="ECO:0000256" key="2">
    <source>
        <dbReference type="ARBA" id="ARBA00005427"/>
    </source>
</evidence>
<dbReference type="InterPro" id="IPR050164">
    <property type="entry name" value="Peptidase_C19"/>
</dbReference>
<protein>
    <recommendedName>
        <fullName evidence="3">ubiquitinyl hydrolase 1</fullName>
        <ecNumber evidence="3">3.4.19.12</ecNumber>
    </recommendedName>
</protein>
<dbReference type="EMBL" id="JAKKPZ010000085">
    <property type="protein sequence ID" value="KAI1703281.1"/>
    <property type="molecule type" value="Genomic_DNA"/>
</dbReference>
<feature type="region of interest" description="Disordered" evidence="8">
    <location>
        <begin position="26"/>
        <end position="46"/>
    </location>
</feature>
<evidence type="ECO:0000313" key="10">
    <source>
        <dbReference type="EMBL" id="KAI1703281.1"/>
    </source>
</evidence>
<evidence type="ECO:0000259" key="9">
    <source>
        <dbReference type="PROSITE" id="PS50235"/>
    </source>
</evidence>
<dbReference type="InterPro" id="IPR038765">
    <property type="entry name" value="Papain-like_cys_pep_sf"/>
</dbReference>
<dbReference type="EC" id="3.4.19.12" evidence="3"/>
<comment type="catalytic activity">
    <reaction evidence="1">
        <text>Thiol-dependent hydrolysis of ester, thioester, amide, peptide and isopeptide bonds formed by the C-terminal Gly of ubiquitin (a 76-residue protein attached to proteins as an intracellular targeting signal).</text>
        <dbReference type="EC" id="3.4.19.12"/>
    </reaction>
</comment>
<feature type="domain" description="USP" evidence="9">
    <location>
        <begin position="359"/>
        <end position="628"/>
    </location>
</feature>
<gene>
    <name evidence="10" type="ORF">DdX_15016</name>
</gene>
<evidence type="ECO:0000313" key="11">
    <source>
        <dbReference type="Proteomes" id="UP001201812"/>
    </source>
</evidence>
<dbReference type="Gene3D" id="3.90.70.10">
    <property type="entry name" value="Cysteine proteinases"/>
    <property type="match status" value="1"/>
</dbReference>
<evidence type="ECO:0000256" key="5">
    <source>
        <dbReference type="ARBA" id="ARBA00022786"/>
    </source>
</evidence>
<dbReference type="InterPro" id="IPR028889">
    <property type="entry name" value="USP"/>
</dbReference>
<dbReference type="AlphaFoldDB" id="A0AAD4MQ77"/>
<dbReference type="InterPro" id="IPR001394">
    <property type="entry name" value="Peptidase_C19_UCH"/>
</dbReference>
<proteinExistence type="inferred from homology"/>
<keyword evidence="6" id="KW-0378">Hydrolase</keyword>
<dbReference type="PANTHER" id="PTHR24006:SF687">
    <property type="entry name" value="UBIQUITIN CARBOXYL-TERMINAL HYDROLASE 10"/>
    <property type="match status" value="1"/>
</dbReference>
<evidence type="ECO:0000256" key="7">
    <source>
        <dbReference type="ARBA" id="ARBA00022807"/>
    </source>
</evidence>
<accession>A0AAD4MQ77</accession>